<name>A0A9R1WN55_LACSA</name>
<dbReference type="PANTHER" id="PTHR36617:SF5">
    <property type="entry name" value="OS05G0421675 PROTEIN"/>
    <property type="match status" value="1"/>
</dbReference>
<proteinExistence type="predicted"/>
<keyword evidence="2" id="KW-1185">Reference proteome</keyword>
<evidence type="ECO:0000313" key="1">
    <source>
        <dbReference type="EMBL" id="KAJ0225536.1"/>
    </source>
</evidence>
<dbReference type="EMBL" id="NBSK02000001">
    <property type="protein sequence ID" value="KAJ0225536.1"/>
    <property type="molecule type" value="Genomic_DNA"/>
</dbReference>
<dbReference type="PANTHER" id="PTHR36617">
    <property type="entry name" value="PROTEIN, PUTATIVE-RELATED"/>
    <property type="match status" value="1"/>
</dbReference>
<evidence type="ECO:0000313" key="2">
    <source>
        <dbReference type="Proteomes" id="UP000235145"/>
    </source>
</evidence>
<organism evidence="1 2">
    <name type="scientific">Lactuca sativa</name>
    <name type="common">Garden lettuce</name>
    <dbReference type="NCBI Taxonomy" id="4236"/>
    <lineage>
        <taxon>Eukaryota</taxon>
        <taxon>Viridiplantae</taxon>
        <taxon>Streptophyta</taxon>
        <taxon>Embryophyta</taxon>
        <taxon>Tracheophyta</taxon>
        <taxon>Spermatophyta</taxon>
        <taxon>Magnoliopsida</taxon>
        <taxon>eudicotyledons</taxon>
        <taxon>Gunneridae</taxon>
        <taxon>Pentapetalae</taxon>
        <taxon>asterids</taxon>
        <taxon>campanulids</taxon>
        <taxon>Asterales</taxon>
        <taxon>Asteraceae</taxon>
        <taxon>Cichorioideae</taxon>
        <taxon>Cichorieae</taxon>
        <taxon>Lactucinae</taxon>
        <taxon>Lactuca</taxon>
    </lineage>
</organism>
<accession>A0A9R1WN55</accession>
<gene>
    <name evidence="1" type="ORF">LSAT_V11C100002460</name>
</gene>
<sequence>MEGLNIAMKTAYIKWLWRLQNGNNSFWCKVIQGLHKLNRKPWNKCAKKTLLGVWQNITKSLDDLDSLDISPDDIFKQHVISGNNTLFWKHKWIGSNTLQVQFLVLYSLESLKSCYIDERIGDNGFKWACKSTPTSAQAQLQLTNLNSLLCNHIFLQGPVKFLCMLNLDGDFTTESARRLTDSKVANRGCDPIEWLKRFR</sequence>
<reference evidence="1 2" key="1">
    <citation type="journal article" date="2017" name="Nat. Commun.">
        <title>Genome assembly with in vitro proximity ligation data and whole-genome triplication in lettuce.</title>
        <authorList>
            <person name="Reyes-Chin-Wo S."/>
            <person name="Wang Z."/>
            <person name="Yang X."/>
            <person name="Kozik A."/>
            <person name="Arikit S."/>
            <person name="Song C."/>
            <person name="Xia L."/>
            <person name="Froenicke L."/>
            <person name="Lavelle D.O."/>
            <person name="Truco M.J."/>
            <person name="Xia R."/>
            <person name="Zhu S."/>
            <person name="Xu C."/>
            <person name="Xu H."/>
            <person name="Xu X."/>
            <person name="Cox K."/>
            <person name="Korf I."/>
            <person name="Meyers B.C."/>
            <person name="Michelmore R.W."/>
        </authorList>
    </citation>
    <scope>NUCLEOTIDE SEQUENCE [LARGE SCALE GENOMIC DNA]</scope>
    <source>
        <strain evidence="2">cv. Salinas</strain>
        <tissue evidence="1">Seedlings</tissue>
    </source>
</reference>
<evidence type="ECO:0008006" key="3">
    <source>
        <dbReference type="Google" id="ProtNLM"/>
    </source>
</evidence>
<protein>
    <recommendedName>
        <fullName evidence="3">Reverse transcriptase zinc-binding domain-containing protein</fullName>
    </recommendedName>
</protein>
<dbReference type="AlphaFoldDB" id="A0A9R1WN55"/>
<dbReference type="Proteomes" id="UP000235145">
    <property type="component" value="Unassembled WGS sequence"/>
</dbReference>
<comment type="caution">
    <text evidence="1">The sequence shown here is derived from an EMBL/GenBank/DDBJ whole genome shotgun (WGS) entry which is preliminary data.</text>
</comment>